<proteinExistence type="predicted"/>
<protein>
    <submittedName>
        <fullName evidence="2">Uncharacterized protein</fullName>
    </submittedName>
</protein>
<feature type="compositionally biased region" description="Pro residues" evidence="1">
    <location>
        <begin position="44"/>
        <end position="59"/>
    </location>
</feature>
<organism evidence="2 3">
    <name type="scientific">Methanofollis formosanus</name>
    <dbReference type="NCBI Taxonomy" id="299308"/>
    <lineage>
        <taxon>Archaea</taxon>
        <taxon>Methanobacteriati</taxon>
        <taxon>Methanobacteriota</taxon>
        <taxon>Stenosarchaea group</taxon>
        <taxon>Methanomicrobia</taxon>
        <taxon>Methanomicrobiales</taxon>
        <taxon>Methanomicrobiaceae</taxon>
        <taxon>Methanofollis</taxon>
    </lineage>
</organism>
<dbReference type="AlphaFoldDB" id="A0A8G1EHP9"/>
<dbReference type="Proteomes" id="UP000826709">
    <property type="component" value="Chromosome"/>
</dbReference>
<accession>A0A8G1EHP9</accession>
<dbReference type="RefSeq" id="WP_220681547.1">
    <property type="nucleotide sequence ID" value="NZ_CP037968.1"/>
</dbReference>
<dbReference type="EMBL" id="CP037968">
    <property type="protein sequence ID" value="QYZ80237.1"/>
    <property type="molecule type" value="Genomic_DNA"/>
</dbReference>
<reference evidence="2" key="2">
    <citation type="submission" date="2019-03" db="EMBL/GenBank/DDBJ databases">
        <authorList>
            <person name="Chen S.-C."/>
            <person name="Wu S.-Y."/>
            <person name="Lai M.-C."/>
        </authorList>
    </citation>
    <scope>NUCLEOTIDE SEQUENCE</scope>
    <source>
        <strain evidence="2">ML15</strain>
    </source>
</reference>
<reference evidence="2" key="1">
    <citation type="journal article" date="2005" name="Int. J. Syst. Evol. Microbiol.">
        <title>Methanofollis formosanus sp. nov., isolated from a fish pond.</title>
        <authorList>
            <person name="Wu S.Y."/>
            <person name="Chen S.C."/>
            <person name="Lai M.C."/>
        </authorList>
    </citation>
    <scope>NUCLEOTIDE SEQUENCE</scope>
    <source>
        <strain evidence="2">ML15</strain>
    </source>
</reference>
<gene>
    <name evidence="2" type="ORF">E2N92_12755</name>
</gene>
<evidence type="ECO:0000313" key="3">
    <source>
        <dbReference type="Proteomes" id="UP000826709"/>
    </source>
</evidence>
<sequence>MSSGDLLSVAAGVVIVILVASAVQWWGDDRPPIDGIDDGQHPPLTHPPDPTPSPTPVSLPAPSKLGYVEKPVLKYKTYLLPDNISLFGASDPSWKTKECVVFASLEEEHGGVTGTFTVPYPIWRMNCTVIPDNNPGSTLFRAILVDASTNTIIEGMELCGPGHVVKNIEVSNGEYYLIVECRHAHFTMNMETKKEFLAL</sequence>
<evidence type="ECO:0000313" key="2">
    <source>
        <dbReference type="EMBL" id="QYZ80237.1"/>
    </source>
</evidence>
<evidence type="ECO:0000256" key="1">
    <source>
        <dbReference type="SAM" id="MobiDB-lite"/>
    </source>
</evidence>
<name>A0A8G1EHP9_9EURY</name>
<feature type="region of interest" description="Disordered" evidence="1">
    <location>
        <begin position="30"/>
        <end position="62"/>
    </location>
</feature>
<dbReference type="KEGG" id="mfk:E2N92_12755"/>
<dbReference type="OrthoDB" id="107350at2157"/>
<keyword evidence="3" id="KW-1185">Reference proteome</keyword>